<feature type="region of interest" description="Disordered" evidence="6">
    <location>
        <begin position="397"/>
        <end position="416"/>
    </location>
</feature>
<dbReference type="Pfam" id="PF00648">
    <property type="entry name" value="Peptidase_C2"/>
    <property type="match status" value="1"/>
</dbReference>
<dbReference type="Pfam" id="PF25435">
    <property type="entry name" value="PalB_C"/>
    <property type="match status" value="1"/>
</dbReference>
<evidence type="ECO:0000313" key="9">
    <source>
        <dbReference type="Proteomes" id="UP001172673"/>
    </source>
</evidence>
<dbReference type="SUPFAM" id="SSF54001">
    <property type="entry name" value="Cysteine proteinases"/>
    <property type="match status" value="1"/>
</dbReference>
<evidence type="ECO:0000259" key="7">
    <source>
        <dbReference type="PROSITE" id="PS50203"/>
    </source>
</evidence>
<feature type="active site" evidence="5">
    <location>
        <position position="198"/>
    </location>
</feature>
<evidence type="ECO:0000256" key="6">
    <source>
        <dbReference type="SAM" id="MobiDB-lite"/>
    </source>
</evidence>
<dbReference type="PANTHER" id="PTHR46143">
    <property type="entry name" value="CALPAIN-7"/>
    <property type="match status" value="1"/>
</dbReference>
<dbReference type="InterPro" id="IPR038765">
    <property type="entry name" value="Papain-like_cys_pep_sf"/>
</dbReference>
<dbReference type="SMART" id="SM00720">
    <property type="entry name" value="calpain_III"/>
    <property type="match status" value="1"/>
</dbReference>
<sequence length="882" mass="98797">MDSKLSRLEEQARSIERGLPPQADDKVRLEATIKSAELYFQALRLADRPSDKKRLDIKVNGLLAQAERLKLGQDAKPTPTKARRRTNLKAPVSTRKLTTRENIILLEGAKLNGFLFRPWTGPPSPAEFSHQDDEPLFTDSNSLPLSAAQLDSFDGWKRPHEALPSVYSSGHDQQGSHEAAVMHLPVAMDLVQDMTSDCSVVASLCALTSRTERGFPKILRTLMHPSDTDTDRLILSSNGKYVFRLYFNGCWRRVDIDDYLPTSKTNRVLHVIDRRHPRLLWPALVEKAYLKVRGGYDFPGSNSGTDLSVLTGWIPQQVFLHDHDIEPDRLWEEIIRHFREGDVLVTIGTGKLPRREQRQLGLAAEHDYAVLDITDHGETRELLIKNPWADGDVWKGAARRRPNANGDPEAQGTDKENAMMPGTFWMDFNSVFQYFENMYLNWNPGLFAHRQDMHFSWTESQTSTSNLLVDNPQIAVTASETGEIWLLIHRHFRTGDYCEATIGKNGYISLYLYDRDGKRVLLSEGAKIRGPFVDSPNTLLRLKAVANTTYTAVVVSQDLPQGKLNFSISTFANSPVLLTEARSEYPQKYALTSAWTRLNAGGNSDSPNHFSNPQYQFSLDAPQKIALVLRVTEPVQSQKATVPDQISQDVSVKVLVVFGGSRITRLRQRDILAHSGDYRRGSTVMEADLGPGSYTIICSTFEPNQVANFSLELHYSSSAKSQPLVQLPAEHAGRLHIQSTPAIFGNGINRLLSPLTALRMSRAAFIARLVNLKTNNADKARSSLFRMTLEQGQGPYKSVIWSSEADESAFSNISSTMRIDDVDLRPSMCAQATGRLWLVLERLPPQGESEDEGTTLGREEALSIDIYTDERIELGPWGRGEG</sequence>
<keyword evidence="2 5" id="KW-0645">Protease</keyword>
<dbReference type="AlphaFoldDB" id="A0AA38XKY5"/>
<dbReference type="SUPFAM" id="SSF49758">
    <property type="entry name" value="Calpain large subunit, middle domain (domain III)"/>
    <property type="match status" value="2"/>
</dbReference>
<keyword evidence="9" id="KW-1185">Reference proteome</keyword>
<feature type="active site" evidence="5">
    <location>
        <position position="366"/>
    </location>
</feature>
<feature type="region of interest" description="Disordered" evidence="6">
    <location>
        <begin position="1"/>
        <end position="24"/>
    </location>
</feature>
<keyword evidence="4 5" id="KW-0788">Thiol protease</keyword>
<organism evidence="8 9">
    <name type="scientific">Cladophialophora chaetospira</name>
    <dbReference type="NCBI Taxonomy" id="386627"/>
    <lineage>
        <taxon>Eukaryota</taxon>
        <taxon>Fungi</taxon>
        <taxon>Dikarya</taxon>
        <taxon>Ascomycota</taxon>
        <taxon>Pezizomycotina</taxon>
        <taxon>Eurotiomycetes</taxon>
        <taxon>Chaetothyriomycetidae</taxon>
        <taxon>Chaetothyriales</taxon>
        <taxon>Herpotrichiellaceae</taxon>
        <taxon>Cladophialophora</taxon>
    </lineage>
</organism>
<dbReference type="Gene3D" id="3.90.70.10">
    <property type="entry name" value="Cysteine proteinases"/>
    <property type="match status" value="1"/>
</dbReference>
<dbReference type="PROSITE" id="PS50203">
    <property type="entry name" value="CALPAIN_CAT"/>
    <property type="match status" value="1"/>
</dbReference>
<evidence type="ECO:0000256" key="4">
    <source>
        <dbReference type="ARBA" id="ARBA00022807"/>
    </source>
</evidence>
<keyword evidence="3 5" id="KW-0378">Hydrolase</keyword>
<evidence type="ECO:0000256" key="1">
    <source>
        <dbReference type="ARBA" id="ARBA00010193"/>
    </source>
</evidence>
<dbReference type="PANTHER" id="PTHR46143:SF1">
    <property type="entry name" value="CALPAIN-7"/>
    <property type="match status" value="1"/>
</dbReference>
<feature type="active site" evidence="5">
    <location>
        <position position="386"/>
    </location>
</feature>
<dbReference type="Pfam" id="PF01067">
    <property type="entry name" value="Calpain_III"/>
    <property type="match status" value="1"/>
</dbReference>
<accession>A0AA38XKY5</accession>
<dbReference type="EMBL" id="JAPDRK010000002">
    <property type="protein sequence ID" value="KAJ9615333.1"/>
    <property type="molecule type" value="Genomic_DNA"/>
</dbReference>
<evidence type="ECO:0000256" key="3">
    <source>
        <dbReference type="ARBA" id="ARBA00022801"/>
    </source>
</evidence>
<evidence type="ECO:0000313" key="8">
    <source>
        <dbReference type="EMBL" id="KAJ9615333.1"/>
    </source>
</evidence>
<comment type="similarity">
    <text evidence="1">Belongs to the peptidase C2 family. PalB/RIM13 subfamily.</text>
</comment>
<dbReference type="Proteomes" id="UP001172673">
    <property type="component" value="Unassembled WGS sequence"/>
</dbReference>
<feature type="compositionally biased region" description="Basic and acidic residues" evidence="6">
    <location>
        <begin position="1"/>
        <end position="16"/>
    </location>
</feature>
<gene>
    <name evidence="8" type="primary">RIM13</name>
    <name evidence="8" type="ORF">H2200_001408</name>
</gene>
<dbReference type="InterPro" id="IPR022683">
    <property type="entry name" value="Calpain_III"/>
</dbReference>
<protein>
    <submittedName>
        <fullName evidence="8">Cysteine protease</fullName>
    </submittedName>
</protein>
<dbReference type="SMART" id="SM00230">
    <property type="entry name" value="CysPc"/>
    <property type="match status" value="1"/>
</dbReference>
<comment type="caution">
    <text evidence="8">The sequence shown here is derived from an EMBL/GenBank/DDBJ whole genome shotgun (WGS) entry which is preliminary data.</text>
</comment>
<feature type="domain" description="Calpain catalytic" evidence="7">
    <location>
        <begin position="115"/>
        <end position="444"/>
    </location>
</feature>
<dbReference type="CDD" id="cd00044">
    <property type="entry name" value="CysPc"/>
    <property type="match status" value="1"/>
</dbReference>
<dbReference type="InterPro" id="IPR051297">
    <property type="entry name" value="PalB/RIM13"/>
</dbReference>
<dbReference type="Gene3D" id="2.60.120.380">
    <property type="match status" value="1"/>
</dbReference>
<evidence type="ECO:0000256" key="5">
    <source>
        <dbReference type="PROSITE-ProRule" id="PRU00239"/>
    </source>
</evidence>
<proteinExistence type="inferred from homology"/>
<dbReference type="InterPro" id="IPR036213">
    <property type="entry name" value="Calpain_III_sf"/>
</dbReference>
<evidence type="ECO:0000256" key="2">
    <source>
        <dbReference type="ARBA" id="ARBA00022670"/>
    </source>
</evidence>
<dbReference type="InterPro" id="IPR022682">
    <property type="entry name" value="Calpain_domain_III"/>
</dbReference>
<name>A0AA38XKY5_9EURO</name>
<dbReference type="GO" id="GO:0006508">
    <property type="term" value="P:proteolysis"/>
    <property type="evidence" value="ECO:0007669"/>
    <property type="project" value="UniProtKB-KW"/>
</dbReference>
<reference evidence="8" key="1">
    <citation type="submission" date="2022-10" db="EMBL/GenBank/DDBJ databases">
        <title>Culturing micro-colonial fungi from biological soil crusts in the Mojave desert and describing Neophaeococcomyces mojavensis, and introducing the new genera and species Taxawa tesnikishii.</title>
        <authorList>
            <person name="Kurbessoian T."/>
            <person name="Stajich J.E."/>
        </authorList>
    </citation>
    <scope>NUCLEOTIDE SEQUENCE</scope>
    <source>
        <strain evidence="8">TK_41</strain>
    </source>
</reference>
<dbReference type="InterPro" id="IPR001300">
    <property type="entry name" value="Peptidase_C2_calpain_cat"/>
</dbReference>
<dbReference type="GO" id="GO:0004198">
    <property type="term" value="F:calcium-dependent cysteine-type endopeptidase activity"/>
    <property type="evidence" value="ECO:0007669"/>
    <property type="project" value="InterPro"/>
</dbReference>